<dbReference type="PANTHER" id="PTHR30576">
    <property type="entry name" value="COLANIC BIOSYNTHESIS UDP-GLUCOSE LIPID CARRIER TRANSFERASE"/>
    <property type="match status" value="1"/>
</dbReference>
<keyword evidence="2" id="KW-1133">Transmembrane helix</keyword>
<organism evidence="4 5">
    <name type="scientific">Fusobacterium mortiferum ATCC 9817</name>
    <dbReference type="NCBI Taxonomy" id="469616"/>
    <lineage>
        <taxon>Bacteria</taxon>
        <taxon>Fusobacteriati</taxon>
        <taxon>Fusobacteriota</taxon>
        <taxon>Fusobacteriia</taxon>
        <taxon>Fusobacteriales</taxon>
        <taxon>Fusobacteriaceae</taxon>
        <taxon>Fusobacterium</taxon>
    </lineage>
</organism>
<comment type="similarity">
    <text evidence="1">Belongs to the bacterial sugar transferase family.</text>
</comment>
<dbReference type="GO" id="GO:0016740">
    <property type="term" value="F:transferase activity"/>
    <property type="evidence" value="ECO:0007669"/>
    <property type="project" value="UniProtKB-KW"/>
</dbReference>
<dbReference type="GeneID" id="62762474"/>
<sequence>MFLKRLFDIVASFCGIVILFPLIVIVSILIKLTSKGPVLFKQVRVTKNGRLFKIYKFRTMRENSEGNKQITVGNDSRITGVGHILRKTKLDELPQLFNVLKGEMSLVGPRPEVPKYVELYTEEQREILKVSAGITDYASIYFSNESELLGEAENPEEFYIKKIMPYKIELNKKYIKEIGIVTDIKLIILTILKILGLVKLEPKEL</sequence>
<feature type="domain" description="Bacterial sugar transferase" evidence="3">
    <location>
        <begin position="4"/>
        <end position="195"/>
    </location>
</feature>
<dbReference type="Pfam" id="PF02397">
    <property type="entry name" value="Bac_transf"/>
    <property type="match status" value="1"/>
</dbReference>
<dbReference type="PANTHER" id="PTHR30576:SF20">
    <property type="entry name" value="QUINOVOSAMINEPHOSPHOTRANSFERAE-RELATED"/>
    <property type="match status" value="1"/>
</dbReference>
<keyword evidence="4" id="KW-0808">Transferase</keyword>
<dbReference type="Proteomes" id="UP000240258">
    <property type="component" value="Chromosome"/>
</dbReference>
<reference evidence="5" key="1">
    <citation type="journal article" date="2018" name="MSphere">
        <title>Fusobacterium Genomics Using MinION and Illumina Sequencing Enables Genome Completion and Correction.</title>
        <authorList>
            <person name="Todd S.M."/>
            <person name="Settlage R.E."/>
            <person name="Lahmers K.K."/>
            <person name="Slade D.J."/>
        </authorList>
    </citation>
    <scope>NUCLEOTIDE SEQUENCE [LARGE SCALE GENOMIC DNA]</scope>
    <source>
        <strain evidence="5">ATCC 9817</strain>
    </source>
</reference>
<protein>
    <submittedName>
        <fullName evidence="4">Sugar transferase</fullName>
    </submittedName>
</protein>
<dbReference type="EMBL" id="CP028102">
    <property type="protein sequence ID" value="AVQ18138.1"/>
    <property type="molecule type" value="Genomic_DNA"/>
</dbReference>
<proteinExistence type="inferred from homology"/>
<accession>A0ABM6TU50</accession>
<feature type="transmembrane region" description="Helical" evidence="2">
    <location>
        <begin position="6"/>
        <end position="30"/>
    </location>
</feature>
<evidence type="ECO:0000259" key="3">
    <source>
        <dbReference type="Pfam" id="PF02397"/>
    </source>
</evidence>
<evidence type="ECO:0000256" key="1">
    <source>
        <dbReference type="ARBA" id="ARBA00006464"/>
    </source>
</evidence>
<dbReference type="RefSeq" id="WP_005886076.1">
    <property type="nucleotide sequence ID" value="NZ_CP028102.1"/>
</dbReference>
<keyword evidence="2" id="KW-0812">Transmembrane</keyword>
<evidence type="ECO:0000313" key="4">
    <source>
        <dbReference type="EMBL" id="AVQ18138.1"/>
    </source>
</evidence>
<keyword evidence="2" id="KW-0472">Membrane</keyword>
<gene>
    <name evidence="4" type="ORF">C4N19_03010</name>
</gene>
<dbReference type="InterPro" id="IPR003362">
    <property type="entry name" value="Bact_transf"/>
</dbReference>
<evidence type="ECO:0000313" key="5">
    <source>
        <dbReference type="Proteomes" id="UP000240258"/>
    </source>
</evidence>
<name>A0ABM6TU50_FUSMR</name>
<evidence type="ECO:0000256" key="2">
    <source>
        <dbReference type="SAM" id="Phobius"/>
    </source>
</evidence>
<keyword evidence="5" id="KW-1185">Reference proteome</keyword>